<evidence type="ECO:0000313" key="4">
    <source>
        <dbReference type="Proteomes" id="UP000218238"/>
    </source>
</evidence>
<dbReference type="Proteomes" id="UP000218238">
    <property type="component" value="Unassembled WGS sequence"/>
</dbReference>
<dbReference type="AlphaFoldDB" id="A0A2A2TC14"/>
<dbReference type="PROSITE" id="PS51257">
    <property type="entry name" value="PROKAR_LIPOPROTEIN"/>
    <property type="match status" value="1"/>
</dbReference>
<feature type="region of interest" description="Disordered" evidence="1">
    <location>
        <begin position="58"/>
        <end position="86"/>
    </location>
</feature>
<gene>
    <name evidence="3" type="ORF">CK510_26195</name>
</gene>
<dbReference type="OrthoDB" id="530222at2"/>
<organism evidence="3 4">
    <name type="scientific">Brunnivagina elsteri CCALA 953</name>
    <dbReference type="NCBI Taxonomy" id="987040"/>
    <lineage>
        <taxon>Bacteria</taxon>
        <taxon>Bacillati</taxon>
        <taxon>Cyanobacteriota</taxon>
        <taxon>Cyanophyceae</taxon>
        <taxon>Nostocales</taxon>
        <taxon>Calotrichaceae</taxon>
        <taxon>Brunnivagina</taxon>
    </lineage>
</organism>
<keyword evidence="4" id="KW-1185">Reference proteome</keyword>
<reference evidence="3 4" key="1">
    <citation type="submission" date="2017-08" db="EMBL/GenBank/DDBJ databases">
        <title>Draft genome sequence of filamentous cyanobacterium Calothrix elsteri CCALA 953.</title>
        <authorList>
            <person name="Gagunashvili A.N."/>
            <person name="Elster J."/>
            <person name="Andresson O.S."/>
        </authorList>
    </citation>
    <scope>NUCLEOTIDE SEQUENCE [LARGE SCALE GENOMIC DNA]</scope>
    <source>
        <strain evidence="3 4">CCALA 953</strain>
    </source>
</reference>
<evidence type="ECO:0000313" key="3">
    <source>
        <dbReference type="EMBL" id="PAX51185.1"/>
    </source>
</evidence>
<sequence length="232" mass="24475">MNAEKKNILPLLVAVIAVGMSSCASNPSANNNSSPTPTATPSIAAFASNTPTVEVTPNITSSPTITSEAPEIKTTSSPSPSVGKLRDKINQAEAKPTKIQTAIAYSKIPSTTETPAGKTTDVTVYTSDAECQELVPQKTQVSSQEPVAGAVGKILEGRDNGDFSLSGYRVNVKNGIATVDLRLSPNSKRILTSLSSCEQFALFGSLRKTLTSNSQWNIKDVRFTEKGEEVAL</sequence>
<comment type="caution">
    <text evidence="3">The sequence shown here is derived from an EMBL/GenBank/DDBJ whole genome shotgun (WGS) entry which is preliminary data.</text>
</comment>
<feature type="chain" id="PRO_5013081782" evidence="2">
    <location>
        <begin position="25"/>
        <end position="232"/>
    </location>
</feature>
<keyword evidence="2" id="KW-0732">Signal</keyword>
<feature type="compositionally biased region" description="Low complexity" evidence="1">
    <location>
        <begin position="58"/>
        <end position="67"/>
    </location>
</feature>
<dbReference type="EMBL" id="NTFS01000451">
    <property type="protein sequence ID" value="PAX51185.1"/>
    <property type="molecule type" value="Genomic_DNA"/>
</dbReference>
<accession>A0A2A2TC14</accession>
<feature type="signal peptide" evidence="2">
    <location>
        <begin position="1"/>
        <end position="24"/>
    </location>
</feature>
<protein>
    <submittedName>
        <fullName evidence="3">Uncharacterized protein</fullName>
    </submittedName>
</protein>
<proteinExistence type="predicted"/>
<evidence type="ECO:0000256" key="1">
    <source>
        <dbReference type="SAM" id="MobiDB-lite"/>
    </source>
</evidence>
<name>A0A2A2TC14_9CYAN</name>
<evidence type="ECO:0000256" key="2">
    <source>
        <dbReference type="SAM" id="SignalP"/>
    </source>
</evidence>
<dbReference type="RefSeq" id="WP_095724457.1">
    <property type="nucleotide sequence ID" value="NZ_NTFS01000451.1"/>
</dbReference>